<sequence>MTGLALVLSELHRGERGLSLDLDGVSRRHDGDYEVHYTARELARWSRRHTQAIIDTATESGVRLEPMPLTRTDDDFGRTIDRTGPNVDDALTILDDLRRLHLKATGVAVDWLMLAQGAQASRHGGTFVRLATRCRPDTLRQLDWTLAMLKALSPQALSG</sequence>
<evidence type="ECO:0000313" key="1">
    <source>
        <dbReference type="EMBL" id="MBB4136232.1"/>
    </source>
</evidence>
<comment type="caution">
    <text evidence="1">The sequence shown here is derived from an EMBL/GenBank/DDBJ whole genome shotgun (WGS) entry which is preliminary data.</text>
</comment>
<protein>
    <submittedName>
        <fullName evidence="1">Uncharacterized protein</fullName>
    </submittedName>
</protein>
<dbReference type="Proteomes" id="UP000551501">
    <property type="component" value="Unassembled WGS sequence"/>
</dbReference>
<dbReference type="EMBL" id="JACIFP010000001">
    <property type="protein sequence ID" value="MBB4136232.1"/>
    <property type="molecule type" value="Genomic_DNA"/>
</dbReference>
<name>A0A840EX42_9ACTN</name>
<proteinExistence type="predicted"/>
<organism evidence="1 2">
    <name type="scientific">Gordonia humi</name>
    <dbReference type="NCBI Taxonomy" id="686429"/>
    <lineage>
        <taxon>Bacteria</taxon>
        <taxon>Bacillati</taxon>
        <taxon>Actinomycetota</taxon>
        <taxon>Actinomycetes</taxon>
        <taxon>Mycobacteriales</taxon>
        <taxon>Gordoniaceae</taxon>
        <taxon>Gordonia</taxon>
    </lineage>
</organism>
<reference evidence="1 2" key="1">
    <citation type="submission" date="2020-08" db="EMBL/GenBank/DDBJ databases">
        <title>Sequencing the genomes of 1000 actinobacteria strains.</title>
        <authorList>
            <person name="Klenk H.-P."/>
        </authorList>
    </citation>
    <scope>NUCLEOTIDE SEQUENCE [LARGE SCALE GENOMIC DNA]</scope>
    <source>
        <strain evidence="1 2">DSM 45298</strain>
    </source>
</reference>
<accession>A0A840EX42</accession>
<gene>
    <name evidence="1" type="ORF">BKA16_002784</name>
</gene>
<evidence type="ECO:0000313" key="2">
    <source>
        <dbReference type="Proteomes" id="UP000551501"/>
    </source>
</evidence>
<keyword evidence="2" id="KW-1185">Reference proteome</keyword>
<dbReference type="RefSeq" id="WP_183371193.1">
    <property type="nucleotide sequence ID" value="NZ_BAABHL010000090.1"/>
</dbReference>
<dbReference type="AlphaFoldDB" id="A0A840EX42"/>